<feature type="domain" description="DNA primase DNAG catalytic core N-terminal" evidence="5">
    <location>
        <begin position="149"/>
        <end position="264"/>
    </location>
</feature>
<evidence type="ECO:0000256" key="2">
    <source>
        <dbReference type="ARBA" id="ARBA00022771"/>
    </source>
</evidence>
<keyword evidence="1" id="KW-0479">Metal-binding</keyword>
<dbReference type="GO" id="GO:0005737">
    <property type="term" value="C:cytoplasm"/>
    <property type="evidence" value="ECO:0007669"/>
    <property type="project" value="TreeGrafter"/>
</dbReference>
<dbReference type="Pfam" id="PF01807">
    <property type="entry name" value="Zn_ribbon_DnaG"/>
    <property type="match status" value="1"/>
</dbReference>
<dbReference type="KEGG" id="dalk:DSCA_02860"/>
<dbReference type="InterPro" id="IPR050219">
    <property type="entry name" value="DnaG_primase"/>
</dbReference>
<organism evidence="6 7">
    <name type="scientific">Desulfosarcina alkanivorans</name>
    <dbReference type="NCBI Taxonomy" id="571177"/>
    <lineage>
        <taxon>Bacteria</taxon>
        <taxon>Pseudomonadati</taxon>
        <taxon>Thermodesulfobacteriota</taxon>
        <taxon>Desulfobacteria</taxon>
        <taxon>Desulfobacterales</taxon>
        <taxon>Desulfosarcinaceae</taxon>
        <taxon>Desulfosarcina</taxon>
    </lineage>
</organism>
<dbReference type="CDD" id="cd01029">
    <property type="entry name" value="TOPRIM_primases"/>
    <property type="match status" value="1"/>
</dbReference>
<dbReference type="InterPro" id="IPR037068">
    <property type="entry name" value="DNA_primase_core_N_sf"/>
</dbReference>
<evidence type="ECO:0000256" key="3">
    <source>
        <dbReference type="ARBA" id="ARBA00022833"/>
    </source>
</evidence>
<dbReference type="OrthoDB" id="5400740at2"/>
<evidence type="ECO:0000259" key="4">
    <source>
        <dbReference type="Pfam" id="PF01807"/>
    </source>
</evidence>
<protein>
    <recommendedName>
        <fullName evidence="8">DNA primase</fullName>
    </recommendedName>
</protein>
<dbReference type="InterPro" id="IPR036977">
    <property type="entry name" value="DNA_primase_Znf_CHC2"/>
</dbReference>
<dbReference type="Gene3D" id="3.90.580.10">
    <property type="entry name" value="Zinc finger, CHC2-type domain"/>
    <property type="match status" value="1"/>
</dbReference>
<dbReference type="Gene3D" id="3.90.980.10">
    <property type="entry name" value="DNA primase, catalytic core, N-terminal domain"/>
    <property type="match status" value="1"/>
</dbReference>
<dbReference type="EMBL" id="AP021874">
    <property type="protein sequence ID" value="BBO66356.1"/>
    <property type="molecule type" value="Genomic_DNA"/>
</dbReference>
<keyword evidence="7" id="KW-1185">Reference proteome</keyword>
<gene>
    <name evidence="6" type="ORF">DSCA_02860</name>
</gene>
<accession>A0A5K7YBQ3</accession>
<keyword evidence="2" id="KW-0863">Zinc-finger</keyword>
<feature type="domain" description="Zinc finger CHC2-type" evidence="4">
    <location>
        <begin position="41"/>
        <end position="81"/>
    </location>
</feature>
<reference evidence="6 7" key="1">
    <citation type="submission" date="2019-11" db="EMBL/GenBank/DDBJ databases">
        <title>Comparative genomics of hydrocarbon-degrading Desulfosarcina strains.</title>
        <authorList>
            <person name="Watanabe M."/>
            <person name="Kojima H."/>
            <person name="Fukui M."/>
        </authorList>
    </citation>
    <scope>NUCLEOTIDE SEQUENCE [LARGE SCALE GENOMIC DNA]</scope>
    <source>
        <strain evidence="6 7">PL12</strain>
    </source>
</reference>
<dbReference type="RefSeq" id="WP_155314747.1">
    <property type="nucleotide sequence ID" value="NZ_AP021874.1"/>
</dbReference>
<dbReference type="GO" id="GO:0003677">
    <property type="term" value="F:DNA binding"/>
    <property type="evidence" value="ECO:0007669"/>
    <property type="project" value="InterPro"/>
</dbReference>
<dbReference type="SUPFAM" id="SSF57783">
    <property type="entry name" value="Zinc beta-ribbon"/>
    <property type="match status" value="1"/>
</dbReference>
<dbReference type="GO" id="GO:0008270">
    <property type="term" value="F:zinc ion binding"/>
    <property type="evidence" value="ECO:0007669"/>
    <property type="project" value="UniProtKB-KW"/>
</dbReference>
<dbReference type="Proteomes" id="UP000427906">
    <property type="component" value="Chromosome"/>
</dbReference>
<evidence type="ECO:0000259" key="5">
    <source>
        <dbReference type="Pfam" id="PF08275"/>
    </source>
</evidence>
<keyword evidence="3" id="KW-0862">Zinc</keyword>
<dbReference type="InterPro" id="IPR027417">
    <property type="entry name" value="P-loop_NTPase"/>
</dbReference>
<dbReference type="AlphaFoldDB" id="A0A5K7YBQ3"/>
<dbReference type="InterPro" id="IPR002694">
    <property type="entry name" value="Znf_CHC2"/>
</dbReference>
<dbReference type="GO" id="GO:0006269">
    <property type="term" value="P:DNA replication, synthesis of primer"/>
    <property type="evidence" value="ECO:0007669"/>
    <property type="project" value="TreeGrafter"/>
</dbReference>
<sequence length="1110" mass="124556">MASEQSNNVKEYYRLVTGIDIGLVARELLGGRVVQESANLLQCDCPNHKSQSHRSLHVMLDKQGWYCFGCGLGGDVLQLVEFINDGVVTRGQSGPMPESHQGARDFLAVKAGLPSLSSYGLSPEQMAEAEAARSLELRVQSALTHLASFYHHRLKENPEVFQWLHSQYGITDETIESLLIGYADNNGDTENREGVIATLTNKDHGFSLRELSATGAFRPTGQDGLFPFFEKRIVFPYWSRGRVVFMIGRKTPWTPDRNWEHGKYKKLPVHNDSSNKHIAPCINNGYLFNEDCLLANPERLIITEGVTDCISLMEHGFAAVSPVTVRIRAADWERLLPRLRTVKTVYICQDNEISQAGLHGALKTASVLAGYKIQTRLVVLPLDEHRENARKELKERFGLDTAVGPRDLTKRLAGRPEKEIKEAKELLAAAKIDVNDYFAAGHTATDFEGLIAEAKMPLEFGISSLPADVSEEERNRSLEPVLREVAQLVPLEQNRHLKLIQEHFGKSNLSLAVLRDQVRMLQKEKRAQTKQEKKREKRTPCAPAGSCRARIEQIMFETEEESGSPDYPRVAEAAYDWFTANGARFFRTPQGEPFMFFEDAIFWMDTSDRGRKRLYSSVIYKHTGLVQTTGGGRTFYEVLANLAVERGPVRDHFSWLHTNVGDCTVYFNLNNPNHEIAKITPGGIEILKNGGNADGVILDSSRKLEPIRFLPDADPDAADQLLSELILGNMTCPPGDRYLILSWLSCFLLIDFAGTRPMTRFEGPAGSGKTTASKLISALLYGEPQQKKSTDAANYTDGSQNPLIVLDNIEVKQMTEDLTTFILTSITGIAKEKRKSGTDTETVIERTKCLLNTTGIEPLGGELAEILSRSFIIRFDLDEQASDCFLEAKVLAAIREHRDLIISALMKRTQQVLAMINAGGQEKVMRLLHKTLGNHGKRRCNDYLSLMYLMMLAGEPQEEIDQALETMPRQFLDRIASLNRISMETARESNPIATVLAALFKAYRHALEADRESTALNVAKTNKAAFLERYQLDFLDEETIKDALARDLFIAIKRLAKDFGLSFHMNSVQQFAQRFSNDLDTIRQVGFDITVNRPNHSVRRTATYDITYIA</sequence>
<dbReference type="PANTHER" id="PTHR30313">
    <property type="entry name" value="DNA PRIMASE"/>
    <property type="match status" value="1"/>
</dbReference>
<dbReference type="SUPFAM" id="SSF56731">
    <property type="entry name" value="DNA primase core"/>
    <property type="match status" value="1"/>
</dbReference>
<dbReference type="GO" id="GO:0003899">
    <property type="term" value="F:DNA-directed RNA polymerase activity"/>
    <property type="evidence" value="ECO:0007669"/>
    <property type="project" value="InterPro"/>
</dbReference>
<evidence type="ECO:0000313" key="7">
    <source>
        <dbReference type="Proteomes" id="UP000427906"/>
    </source>
</evidence>
<name>A0A5K7YBQ3_9BACT</name>
<evidence type="ECO:0008006" key="8">
    <source>
        <dbReference type="Google" id="ProtNLM"/>
    </source>
</evidence>
<dbReference type="SUPFAM" id="SSF52540">
    <property type="entry name" value="P-loop containing nucleoside triphosphate hydrolases"/>
    <property type="match status" value="1"/>
</dbReference>
<dbReference type="PANTHER" id="PTHR30313:SF2">
    <property type="entry name" value="DNA PRIMASE"/>
    <property type="match status" value="1"/>
</dbReference>
<dbReference type="Gene3D" id="3.40.1360.10">
    <property type="match status" value="1"/>
</dbReference>
<dbReference type="InterPro" id="IPR034154">
    <property type="entry name" value="TOPRIM_DnaG/twinkle"/>
</dbReference>
<evidence type="ECO:0000256" key="1">
    <source>
        <dbReference type="ARBA" id="ARBA00022723"/>
    </source>
</evidence>
<evidence type="ECO:0000313" key="6">
    <source>
        <dbReference type="EMBL" id="BBO66356.1"/>
    </source>
</evidence>
<proteinExistence type="predicted"/>
<dbReference type="InterPro" id="IPR013264">
    <property type="entry name" value="DNAG_N"/>
</dbReference>
<dbReference type="Pfam" id="PF08275">
    <property type="entry name" value="DNAG_N"/>
    <property type="match status" value="1"/>
</dbReference>